<accession>A0A9N8ZYP7</accession>
<feature type="region of interest" description="Disordered" evidence="1">
    <location>
        <begin position="29"/>
        <end position="55"/>
    </location>
</feature>
<organism evidence="2 3">
    <name type="scientific">Diversispora eburnea</name>
    <dbReference type="NCBI Taxonomy" id="1213867"/>
    <lineage>
        <taxon>Eukaryota</taxon>
        <taxon>Fungi</taxon>
        <taxon>Fungi incertae sedis</taxon>
        <taxon>Mucoromycota</taxon>
        <taxon>Glomeromycotina</taxon>
        <taxon>Glomeromycetes</taxon>
        <taxon>Diversisporales</taxon>
        <taxon>Diversisporaceae</taxon>
        <taxon>Diversispora</taxon>
    </lineage>
</organism>
<dbReference type="AlphaFoldDB" id="A0A9N8ZYP7"/>
<evidence type="ECO:0000313" key="2">
    <source>
        <dbReference type="EMBL" id="CAG8513184.1"/>
    </source>
</evidence>
<protein>
    <submittedName>
        <fullName evidence="2">3114_t:CDS:1</fullName>
    </submittedName>
</protein>
<reference evidence="2" key="1">
    <citation type="submission" date="2021-06" db="EMBL/GenBank/DDBJ databases">
        <authorList>
            <person name="Kallberg Y."/>
            <person name="Tangrot J."/>
            <person name="Rosling A."/>
        </authorList>
    </citation>
    <scope>NUCLEOTIDE SEQUENCE</scope>
    <source>
        <strain evidence="2">AZ414A</strain>
    </source>
</reference>
<feature type="compositionally biased region" description="Low complexity" evidence="1">
    <location>
        <begin position="34"/>
        <end position="55"/>
    </location>
</feature>
<keyword evidence="3" id="KW-1185">Reference proteome</keyword>
<evidence type="ECO:0000313" key="3">
    <source>
        <dbReference type="Proteomes" id="UP000789706"/>
    </source>
</evidence>
<dbReference type="EMBL" id="CAJVPK010000458">
    <property type="protein sequence ID" value="CAG8513184.1"/>
    <property type="molecule type" value="Genomic_DNA"/>
</dbReference>
<name>A0A9N8ZYP7_9GLOM</name>
<proteinExistence type="predicted"/>
<comment type="caution">
    <text evidence="2">The sequence shown here is derived from an EMBL/GenBank/DDBJ whole genome shotgun (WGS) entry which is preliminary data.</text>
</comment>
<evidence type="ECO:0000256" key="1">
    <source>
        <dbReference type="SAM" id="MobiDB-lite"/>
    </source>
</evidence>
<gene>
    <name evidence="2" type="ORF">DEBURN_LOCUS5282</name>
</gene>
<dbReference type="Proteomes" id="UP000789706">
    <property type="component" value="Unassembled WGS sequence"/>
</dbReference>
<sequence length="71" mass="8070">MTIGTVKKCVSTDKRGGCDAYNEHGNGRGTRKYNINSKTNCKNNNKINNRTNNENNSVEFDENLEELKFVK</sequence>